<feature type="transmembrane region" description="Helical" evidence="1">
    <location>
        <begin position="12"/>
        <end position="35"/>
    </location>
</feature>
<protein>
    <submittedName>
        <fullName evidence="2">FlbB protein</fullName>
    </submittedName>
</protein>
<accession>A0ABN4C7P3</accession>
<name>A0ABN4C7P3_9SPIR</name>
<sequence>MNSCLSFLLRFFLWLFLVIFFLGLSFFLIDLFGIYQARDYLPSYIRVLLFKGDDQPLEYTHISLDEIRMIKEKEAIYIKSQQVEKLREELKKEKIV</sequence>
<proteinExistence type="predicted"/>
<keyword evidence="1" id="KW-0472">Membrane</keyword>
<organism evidence="2 3">
    <name type="scientific">Borrelia nietonii YOR</name>
    <dbReference type="NCBI Taxonomy" id="1293576"/>
    <lineage>
        <taxon>Bacteria</taxon>
        <taxon>Pseudomonadati</taxon>
        <taxon>Spirochaetota</taxon>
        <taxon>Spirochaetia</taxon>
        <taxon>Spirochaetales</taxon>
        <taxon>Borreliaceae</taxon>
        <taxon>Borrelia</taxon>
        <taxon>Borrelia nietonii</taxon>
    </lineage>
</organism>
<dbReference type="Proteomes" id="UP000019269">
    <property type="component" value="Chromosome"/>
</dbReference>
<keyword evidence="1" id="KW-1133">Transmembrane helix</keyword>
<reference evidence="2" key="1">
    <citation type="submission" date="2013-02" db="EMBL/GenBank/DDBJ databases">
        <title>Comparative genomics of Borrelia species.</title>
        <authorList>
            <person name="Schwan T.G."/>
            <person name="Raffel S.J."/>
            <person name="Porcella S.F."/>
        </authorList>
    </citation>
    <scope>NUCLEOTIDE SEQUENCE [LARGE SCALE GENOMIC DNA]</scope>
    <source>
        <strain evidence="2">YOR</strain>
    </source>
</reference>
<evidence type="ECO:0000313" key="2">
    <source>
        <dbReference type="EMBL" id="AHH03262.1"/>
    </source>
</evidence>
<keyword evidence="1" id="KW-0812">Transmembrane</keyword>
<evidence type="ECO:0000256" key="1">
    <source>
        <dbReference type="SAM" id="Phobius"/>
    </source>
</evidence>
<keyword evidence="3" id="KW-1185">Reference proteome</keyword>
<evidence type="ECO:0000313" key="3">
    <source>
        <dbReference type="Proteomes" id="UP000019269"/>
    </source>
</evidence>
<dbReference type="EMBL" id="CP004146">
    <property type="protein sequence ID" value="AHH03262.1"/>
    <property type="molecule type" value="Genomic_DNA"/>
</dbReference>
<gene>
    <name evidence="2" type="ORF">BHY_0311</name>
</gene>